<dbReference type="InterPro" id="IPR003333">
    <property type="entry name" value="CMAS"/>
</dbReference>
<dbReference type="PANTHER" id="PTHR43667:SF1">
    <property type="entry name" value="CYCLOPROPANE-FATTY-ACYL-PHOSPHOLIPID SYNTHASE"/>
    <property type="match status" value="1"/>
</dbReference>
<proteinExistence type="inferred from homology"/>
<dbReference type="Gene3D" id="3.40.50.150">
    <property type="entry name" value="Vaccinia Virus protein VP39"/>
    <property type="match status" value="1"/>
</dbReference>
<gene>
    <name evidence="6" type="ORF">NF556_06945</name>
</gene>
<evidence type="ECO:0000256" key="4">
    <source>
        <dbReference type="ARBA" id="ARBA00022691"/>
    </source>
</evidence>
<evidence type="ECO:0000256" key="5">
    <source>
        <dbReference type="ARBA" id="ARBA00023098"/>
    </source>
</evidence>
<keyword evidence="4" id="KW-0949">S-adenosyl-L-methionine</keyword>
<keyword evidence="2 6" id="KW-0489">Methyltransferase</keyword>
<name>A0ABY4YXX2_9MICO</name>
<dbReference type="RefSeq" id="WP_252594813.1">
    <property type="nucleotide sequence ID" value="NZ_CP099489.1"/>
</dbReference>
<dbReference type="EMBL" id="CP099489">
    <property type="protein sequence ID" value="USQ81379.1"/>
    <property type="molecule type" value="Genomic_DNA"/>
</dbReference>
<keyword evidence="3" id="KW-0808">Transferase</keyword>
<dbReference type="Proteomes" id="UP001056455">
    <property type="component" value="Chromosome"/>
</dbReference>
<comment type="similarity">
    <text evidence="1">Belongs to the CFA/CMAS family.</text>
</comment>
<dbReference type="PIRSF" id="PIRSF003085">
    <property type="entry name" value="CMAS"/>
    <property type="match status" value="1"/>
</dbReference>
<dbReference type="CDD" id="cd02440">
    <property type="entry name" value="AdoMet_MTases"/>
    <property type="match status" value="1"/>
</dbReference>
<reference evidence="6" key="1">
    <citation type="submission" date="2022-06" db="EMBL/GenBank/DDBJ databases">
        <title>Ornithinimicrobium HY1793.</title>
        <authorList>
            <person name="Huang Y."/>
        </authorList>
    </citation>
    <scope>NUCLEOTIDE SEQUENCE</scope>
    <source>
        <strain evidence="6">HY1793</strain>
    </source>
</reference>
<organism evidence="6 7">
    <name type="scientific">Ornithinimicrobium faecis</name>
    <dbReference type="NCBI Taxonomy" id="2934158"/>
    <lineage>
        <taxon>Bacteria</taxon>
        <taxon>Bacillati</taxon>
        <taxon>Actinomycetota</taxon>
        <taxon>Actinomycetes</taxon>
        <taxon>Micrococcales</taxon>
        <taxon>Ornithinimicrobiaceae</taxon>
        <taxon>Ornithinimicrobium</taxon>
    </lineage>
</organism>
<dbReference type="SUPFAM" id="SSF53335">
    <property type="entry name" value="S-adenosyl-L-methionine-dependent methyltransferases"/>
    <property type="match status" value="1"/>
</dbReference>
<dbReference type="InterPro" id="IPR050723">
    <property type="entry name" value="CFA/CMAS"/>
</dbReference>
<evidence type="ECO:0000313" key="7">
    <source>
        <dbReference type="Proteomes" id="UP001056455"/>
    </source>
</evidence>
<sequence length="429" mass="47899">MMTVGEAFDRYFDPGSGLRIEAYDGSTGGDADGQVVRLHSPEALNYLLTAPRSIGMMRAYLSGELSIDGMDEGNPYPVLTTYLTRLSARRPSLRELPDLARFVRETGLHVPDLPPQEAPAPWRRVAHGLRHGRMRDAAAISYHYDVSNRFYELLLGPSMAYTCGVYPDTEASLEEAQSYKFDLVCRKLGLSPGMRLLDVGCGWGGMVAHAVRHYGVTAVGVTLSRNQASWGQAMLEREGLTDWAEIRHSDYRDVTERGFDAVSSIGLTEHIGVRNYPAYFGFLRERLRDGGRLLNHCITRPDNRRNGMLKDPFTNRYTFPDGELSGVGHIISVMEDTGLEVRHQENLREHYARTTGAWAQNLSDHWDECVAEAGLGTARVWGVYLAGSRVNFEHNNIQLHQVLGVRTSDDGEAGLDLRPTWEVEAAVRD</sequence>
<evidence type="ECO:0000256" key="3">
    <source>
        <dbReference type="ARBA" id="ARBA00022679"/>
    </source>
</evidence>
<keyword evidence="7" id="KW-1185">Reference proteome</keyword>
<evidence type="ECO:0000256" key="1">
    <source>
        <dbReference type="ARBA" id="ARBA00010815"/>
    </source>
</evidence>
<dbReference type="PANTHER" id="PTHR43667">
    <property type="entry name" value="CYCLOPROPANE-FATTY-ACYL-PHOSPHOLIPID SYNTHASE"/>
    <property type="match status" value="1"/>
</dbReference>
<dbReference type="Pfam" id="PF02353">
    <property type="entry name" value="CMAS"/>
    <property type="match status" value="1"/>
</dbReference>
<accession>A0ABY4YXX2</accession>
<dbReference type="GO" id="GO:0032259">
    <property type="term" value="P:methylation"/>
    <property type="evidence" value="ECO:0007669"/>
    <property type="project" value="UniProtKB-KW"/>
</dbReference>
<keyword evidence="5" id="KW-0443">Lipid metabolism</keyword>
<evidence type="ECO:0000256" key="2">
    <source>
        <dbReference type="ARBA" id="ARBA00022603"/>
    </source>
</evidence>
<evidence type="ECO:0000313" key="6">
    <source>
        <dbReference type="EMBL" id="USQ81379.1"/>
    </source>
</evidence>
<protein>
    <submittedName>
        <fullName evidence="6">Class I SAM-dependent methyltransferase</fullName>
    </submittedName>
</protein>
<dbReference type="GO" id="GO:0008168">
    <property type="term" value="F:methyltransferase activity"/>
    <property type="evidence" value="ECO:0007669"/>
    <property type="project" value="UniProtKB-KW"/>
</dbReference>
<dbReference type="InterPro" id="IPR029063">
    <property type="entry name" value="SAM-dependent_MTases_sf"/>
</dbReference>